<keyword evidence="3" id="KW-1185">Reference proteome</keyword>
<feature type="chain" id="PRO_5034889019" evidence="1">
    <location>
        <begin position="21"/>
        <end position="187"/>
    </location>
</feature>
<feature type="signal peptide" evidence="1">
    <location>
        <begin position="1"/>
        <end position="20"/>
    </location>
</feature>
<gene>
    <name evidence="2" type="ORF">F8M41_017001</name>
</gene>
<accession>A0A8H4ANM8</accession>
<name>A0A8H4ANM8_GIGMA</name>
<evidence type="ECO:0000313" key="2">
    <source>
        <dbReference type="EMBL" id="KAF0517038.1"/>
    </source>
</evidence>
<dbReference type="Proteomes" id="UP000439903">
    <property type="component" value="Unassembled WGS sequence"/>
</dbReference>
<dbReference type="EMBL" id="WTPW01000381">
    <property type="protein sequence ID" value="KAF0517038.1"/>
    <property type="molecule type" value="Genomic_DNA"/>
</dbReference>
<proteinExistence type="predicted"/>
<reference evidence="2 3" key="1">
    <citation type="journal article" date="2019" name="Environ. Microbiol.">
        <title>At the nexus of three kingdoms: the genome of the mycorrhizal fungus Gigaspora margarita provides insights into plant, endobacterial and fungal interactions.</title>
        <authorList>
            <person name="Venice F."/>
            <person name="Ghignone S."/>
            <person name="Salvioli di Fossalunga A."/>
            <person name="Amselem J."/>
            <person name="Novero M."/>
            <person name="Xianan X."/>
            <person name="Sedzielewska Toro K."/>
            <person name="Morin E."/>
            <person name="Lipzen A."/>
            <person name="Grigoriev I.V."/>
            <person name="Henrissat B."/>
            <person name="Martin F.M."/>
            <person name="Bonfante P."/>
        </authorList>
    </citation>
    <scope>NUCLEOTIDE SEQUENCE [LARGE SCALE GENOMIC DNA]</scope>
    <source>
        <strain evidence="2 3">BEG34</strain>
    </source>
</reference>
<comment type="caution">
    <text evidence="2">The sequence shown here is derived from an EMBL/GenBank/DDBJ whole genome shotgun (WGS) entry which is preliminary data.</text>
</comment>
<dbReference type="AlphaFoldDB" id="A0A8H4ANM8"/>
<evidence type="ECO:0000313" key="3">
    <source>
        <dbReference type="Proteomes" id="UP000439903"/>
    </source>
</evidence>
<sequence>MKTFSIIIISLIFFSAFVRAQSAVNPATAANPANPAAAPSPTSNLIADCIKNHGCNDSDEACRAMCAGVPNPSPQDVNATSDCIAKCPNTTSSEYQSCQQACINNNYIKPSAYAQSSVSYPTQTNTGLATPTFTGTSASASASASSTSSSSNKPSTPSPISAAPPLNQFQKNLYFALFFTILVATFL</sequence>
<keyword evidence="1" id="KW-0732">Signal</keyword>
<dbReference type="OrthoDB" id="5597238at2759"/>
<organism evidence="2 3">
    <name type="scientific">Gigaspora margarita</name>
    <dbReference type="NCBI Taxonomy" id="4874"/>
    <lineage>
        <taxon>Eukaryota</taxon>
        <taxon>Fungi</taxon>
        <taxon>Fungi incertae sedis</taxon>
        <taxon>Mucoromycota</taxon>
        <taxon>Glomeromycotina</taxon>
        <taxon>Glomeromycetes</taxon>
        <taxon>Diversisporales</taxon>
        <taxon>Gigasporaceae</taxon>
        <taxon>Gigaspora</taxon>
    </lineage>
</organism>
<evidence type="ECO:0000256" key="1">
    <source>
        <dbReference type="SAM" id="SignalP"/>
    </source>
</evidence>
<protein>
    <submittedName>
        <fullName evidence="2">Anchored cell wall protein 4</fullName>
    </submittedName>
</protein>